<dbReference type="EMBL" id="RRYP01006912">
    <property type="protein sequence ID" value="TNV80875.1"/>
    <property type="molecule type" value="Genomic_DNA"/>
</dbReference>
<reference evidence="1" key="1">
    <citation type="submission" date="2019-06" db="EMBL/GenBank/DDBJ databases">
        <authorList>
            <person name="Zheng W."/>
        </authorList>
    </citation>
    <scope>NUCLEOTIDE SEQUENCE</scope>
    <source>
        <strain evidence="1">QDHG01</strain>
    </source>
</reference>
<evidence type="ECO:0000313" key="1">
    <source>
        <dbReference type="EMBL" id="TNV80875.1"/>
    </source>
</evidence>
<protein>
    <submittedName>
        <fullName evidence="1">Uncharacterized protein</fullName>
    </submittedName>
</protein>
<comment type="caution">
    <text evidence="1">The sequence shown here is derived from an EMBL/GenBank/DDBJ whole genome shotgun (WGS) entry which is preliminary data.</text>
</comment>
<dbReference type="Proteomes" id="UP000785679">
    <property type="component" value="Unassembled WGS sequence"/>
</dbReference>
<name>A0A8J8NV75_HALGN</name>
<keyword evidence="2" id="KW-1185">Reference proteome</keyword>
<dbReference type="AlphaFoldDB" id="A0A8J8NV75"/>
<gene>
    <name evidence="1" type="ORF">FGO68_gene7635</name>
</gene>
<proteinExistence type="predicted"/>
<organism evidence="1 2">
    <name type="scientific">Halteria grandinella</name>
    <dbReference type="NCBI Taxonomy" id="5974"/>
    <lineage>
        <taxon>Eukaryota</taxon>
        <taxon>Sar</taxon>
        <taxon>Alveolata</taxon>
        <taxon>Ciliophora</taxon>
        <taxon>Intramacronucleata</taxon>
        <taxon>Spirotrichea</taxon>
        <taxon>Stichotrichia</taxon>
        <taxon>Sporadotrichida</taxon>
        <taxon>Halteriidae</taxon>
        <taxon>Halteria</taxon>
    </lineage>
</organism>
<accession>A0A8J8NV75</accession>
<evidence type="ECO:0000313" key="2">
    <source>
        <dbReference type="Proteomes" id="UP000785679"/>
    </source>
</evidence>
<sequence>MKTIKYILSLYYLSLLNTIKSGDCGKQRTKSTSCNQQRLPNILCKPLLFSLEVSRSHFSLHLQSNEYTIHSSYTAAQQLLFQLIQAREILQTSAQPSPFFLKRKEPLVHCLLRVLSQQVAALRPTHEWQGQTV</sequence>